<dbReference type="RefSeq" id="WP_248253454.1">
    <property type="nucleotide sequence ID" value="NZ_JAIWJX010000002.1"/>
</dbReference>
<name>A0A9X1XFI9_9BACL</name>
<accession>A0A9X1XFI9</accession>
<gene>
    <name evidence="1" type="ORF">LCY76_16130</name>
</gene>
<sequence length="248" mass="28761">MAQLVKLEDYVSRYELNLYHYQSRFVALKKRRAEEGKNHKTSISRKIFTSQLKWASSTVKEFSNLDPAYLNDEQLQFFTSKIPDSYFLFYKPAILHKAAPVELEVILAGPGAIWCIALLEGKDAIYQEDTKHFWKRTEDGQKSKKVVNPFIALERMDFVLKPYLEPFKDRLQLKKAVLCQNGYVDIHPKWSDVQVVDKRTFGSWFARLASDPSPPKSHQLKFIDALLKASVTNSLLQPEWEENSGLEE</sequence>
<dbReference type="AlphaFoldDB" id="A0A9X1XFI9"/>
<dbReference type="Proteomes" id="UP001139011">
    <property type="component" value="Unassembled WGS sequence"/>
</dbReference>
<proteinExistence type="predicted"/>
<dbReference type="EMBL" id="JAIWJX010000002">
    <property type="protein sequence ID" value="MCK6258105.1"/>
    <property type="molecule type" value="Genomic_DNA"/>
</dbReference>
<evidence type="ECO:0000313" key="1">
    <source>
        <dbReference type="EMBL" id="MCK6258105.1"/>
    </source>
</evidence>
<protein>
    <recommendedName>
        <fullName evidence="3">NERD domain-containing protein</fullName>
    </recommendedName>
</protein>
<reference evidence="1" key="1">
    <citation type="submission" date="2021-09" db="EMBL/GenBank/DDBJ databases">
        <title>Genome analysis of Fictibacillus sp. KIGAM418 isolated from marine sediment.</title>
        <authorList>
            <person name="Seo M.-J."/>
            <person name="Cho E.-S."/>
            <person name="Hwang C.Y."/>
        </authorList>
    </citation>
    <scope>NUCLEOTIDE SEQUENCE</scope>
    <source>
        <strain evidence="1">KIGAM418</strain>
    </source>
</reference>
<comment type="caution">
    <text evidence="1">The sequence shown here is derived from an EMBL/GenBank/DDBJ whole genome shotgun (WGS) entry which is preliminary data.</text>
</comment>
<evidence type="ECO:0000313" key="2">
    <source>
        <dbReference type="Proteomes" id="UP001139011"/>
    </source>
</evidence>
<organism evidence="1 2">
    <name type="scientific">Fictibacillus marinisediminis</name>
    <dbReference type="NCBI Taxonomy" id="2878389"/>
    <lineage>
        <taxon>Bacteria</taxon>
        <taxon>Bacillati</taxon>
        <taxon>Bacillota</taxon>
        <taxon>Bacilli</taxon>
        <taxon>Bacillales</taxon>
        <taxon>Fictibacillaceae</taxon>
        <taxon>Fictibacillus</taxon>
    </lineage>
</organism>
<evidence type="ECO:0008006" key="3">
    <source>
        <dbReference type="Google" id="ProtNLM"/>
    </source>
</evidence>
<keyword evidence="2" id="KW-1185">Reference proteome</keyword>